<evidence type="ECO:0000313" key="6">
    <source>
        <dbReference type="EMBL" id="GJM52280.1"/>
    </source>
</evidence>
<keyword evidence="2" id="KW-0238">DNA-binding</keyword>
<dbReference type="PRINTS" id="PR00032">
    <property type="entry name" value="HTHARAC"/>
</dbReference>
<evidence type="ECO:0000313" key="8">
    <source>
        <dbReference type="Proteomes" id="UP001208692"/>
    </source>
</evidence>
<dbReference type="Proteomes" id="UP001208692">
    <property type="component" value="Unassembled WGS sequence"/>
</dbReference>
<sequence>MLLIRARKLIENRKKIQELFSNHLFEPTKKKSLGAVEDRFLADFRRYVEKHLVNPDLNVDELADSLGLSRSQLYRKIKSLTNYSPNELIRIVRVQQGRQLLLQNTKSISEIAYEIGFSSPSYFTKCFKDFYHESPKDFLERV</sequence>
<dbReference type="Gene3D" id="1.10.10.60">
    <property type="entry name" value="Homeodomain-like"/>
    <property type="match status" value="1"/>
</dbReference>
<dbReference type="EMBL" id="BQKA01000043">
    <property type="protein sequence ID" value="GJM51205.1"/>
    <property type="molecule type" value="Genomic_DNA"/>
</dbReference>
<gene>
    <name evidence="5" type="ORF">RCZ15_21780</name>
    <name evidence="6" type="ORF">RCZ16_05980</name>
</gene>
<accession>A0AAV5B017</accession>
<organism evidence="5 7">
    <name type="scientific">Capnocytophaga catalasegens</name>
    <dbReference type="NCBI Taxonomy" id="1004260"/>
    <lineage>
        <taxon>Bacteria</taxon>
        <taxon>Pseudomonadati</taxon>
        <taxon>Bacteroidota</taxon>
        <taxon>Flavobacteriia</taxon>
        <taxon>Flavobacteriales</taxon>
        <taxon>Flavobacteriaceae</taxon>
        <taxon>Capnocytophaga</taxon>
    </lineage>
</organism>
<keyword evidence="1" id="KW-0805">Transcription regulation</keyword>
<protein>
    <recommendedName>
        <fullName evidence="4">HTH araC/xylS-type domain-containing protein</fullName>
    </recommendedName>
</protein>
<dbReference type="InterPro" id="IPR009057">
    <property type="entry name" value="Homeodomain-like_sf"/>
</dbReference>
<dbReference type="Proteomes" id="UP001207736">
    <property type="component" value="Unassembled WGS sequence"/>
</dbReference>
<dbReference type="PROSITE" id="PS01124">
    <property type="entry name" value="HTH_ARAC_FAMILY_2"/>
    <property type="match status" value="1"/>
</dbReference>
<name>A0AAV5B017_9FLAO</name>
<dbReference type="GO" id="GO:0003700">
    <property type="term" value="F:DNA-binding transcription factor activity"/>
    <property type="evidence" value="ECO:0007669"/>
    <property type="project" value="InterPro"/>
</dbReference>
<dbReference type="PANTHER" id="PTHR43280:SF2">
    <property type="entry name" value="HTH-TYPE TRANSCRIPTIONAL REGULATOR EXSA"/>
    <property type="match status" value="1"/>
</dbReference>
<dbReference type="EMBL" id="BQKB01000010">
    <property type="protein sequence ID" value="GJM52280.1"/>
    <property type="molecule type" value="Genomic_DNA"/>
</dbReference>
<evidence type="ECO:0000256" key="3">
    <source>
        <dbReference type="ARBA" id="ARBA00023163"/>
    </source>
</evidence>
<evidence type="ECO:0000256" key="2">
    <source>
        <dbReference type="ARBA" id="ARBA00023125"/>
    </source>
</evidence>
<evidence type="ECO:0000313" key="7">
    <source>
        <dbReference type="Proteomes" id="UP001207736"/>
    </source>
</evidence>
<keyword evidence="8" id="KW-1185">Reference proteome</keyword>
<dbReference type="InterPro" id="IPR018060">
    <property type="entry name" value="HTH_AraC"/>
</dbReference>
<feature type="domain" description="HTH araC/xylS-type" evidence="4">
    <location>
        <begin position="42"/>
        <end position="141"/>
    </location>
</feature>
<dbReference type="AlphaFoldDB" id="A0AAV5B017"/>
<dbReference type="InterPro" id="IPR020449">
    <property type="entry name" value="Tscrpt_reg_AraC-type_HTH"/>
</dbReference>
<dbReference type="SUPFAM" id="SSF46689">
    <property type="entry name" value="Homeodomain-like"/>
    <property type="match status" value="1"/>
</dbReference>
<dbReference type="PANTHER" id="PTHR43280">
    <property type="entry name" value="ARAC-FAMILY TRANSCRIPTIONAL REGULATOR"/>
    <property type="match status" value="1"/>
</dbReference>
<keyword evidence="3" id="KW-0804">Transcription</keyword>
<reference evidence="5 8" key="1">
    <citation type="submission" date="2021-11" db="EMBL/GenBank/DDBJ databases">
        <title>Draft genome sequence of Capnocytophaga sp. strain KC07075 isolated from cat oral cavity.</title>
        <authorList>
            <person name="Suzuki M."/>
            <person name="Imaoka K."/>
            <person name="Kimura M."/>
            <person name="Morikawa S."/>
            <person name="Maeda K."/>
        </authorList>
    </citation>
    <scope>NUCLEOTIDE SEQUENCE</scope>
    <source>
        <strain evidence="5">KC07075</strain>
        <strain evidence="6 8">KC07079</strain>
    </source>
</reference>
<comment type="caution">
    <text evidence="5">The sequence shown here is derived from an EMBL/GenBank/DDBJ whole genome shotgun (WGS) entry which is preliminary data.</text>
</comment>
<dbReference type="Pfam" id="PF12833">
    <property type="entry name" value="HTH_18"/>
    <property type="match status" value="1"/>
</dbReference>
<dbReference type="GO" id="GO:0043565">
    <property type="term" value="F:sequence-specific DNA binding"/>
    <property type="evidence" value="ECO:0007669"/>
    <property type="project" value="InterPro"/>
</dbReference>
<evidence type="ECO:0000256" key="1">
    <source>
        <dbReference type="ARBA" id="ARBA00023015"/>
    </source>
</evidence>
<evidence type="ECO:0000259" key="4">
    <source>
        <dbReference type="PROSITE" id="PS01124"/>
    </source>
</evidence>
<proteinExistence type="predicted"/>
<evidence type="ECO:0000313" key="5">
    <source>
        <dbReference type="EMBL" id="GJM51205.1"/>
    </source>
</evidence>
<dbReference type="SMART" id="SM00342">
    <property type="entry name" value="HTH_ARAC"/>
    <property type="match status" value="1"/>
</dbReference>